<dbReference type="GO" id="GO:0120029">
    <property type="term" value="P:proton export across plasma membrane"/>
    <property type="evidence" value="ECO:0007669"/>
    <property type="project" value="UniProtKB-UniRule"/>
</dbReference>
<keyword evidence="13" id="KW-0406">Ion transport</keyword>
<feature type="transmembrane region" description="Helical" evidence="13">
    <location>
        <begin position="717"/>
        <end position="739"/>
    </location>
</feature>
<evidence type="ECO:0000256" key="7">
    <source>
        <dbReference type="ARBA" id="ARBA00022741"/>
    </source>
</evidence>
<feature type="domain" description="Cation-transporting P-type ATPase N-terminal" evidence="15">
    <location>
        <begin position="13"/>
        <end position="86"/>
    </location>
</feature>
<keyword evidence="4" id="KW-0597">Phosphoprotein</keyword>
<dbReference type="InterPro" id="IPR004014">
    <property type="entry name" value="ATPase_P-typ_cation-transptr_N"/>
</dbReference>
<comment type="subcellular location">
    <subcellularLocation>
        <location evidence="13">Cell membrane</location>
        <topology evidence="13">Multi-pass membrane protein</topology>
    </subcellularLocation>
    <subcellularLocation>
        <location evidence="2">Membrane</location>
        <topology evidence="2">Multi-pass membrane protein</topology>
    </subcellularLocation>
</comment>
<keyword evidence="13" id="KW-0813">Transport</keyword>
<dbReference type="CDD" id="cd02076">
    <property type="entry name" value="P-type_ATPase_H"/>
    <property type="match status" value="1"/>
</dbReference>
<comment type="catalytic activity">
    <reaction evidence="13">
        <text>ATP + H2O + H(+)(in) = ADP + phosphate + 2 H(+)(out)</text>
        <dbReference type="Rhea" id="RHEA:20852"/>
        <dbReference type="ChEBI" id="CHEBI:15377"/>
        <dbReference type="ChEBI" id="CHEBI:15378"/>
        <dbReference type="ChEBI" id="CHEBI:30616"/>
        <dbReference type="ChEBI" id="CHEBI:43474"/>
        <dbReference type="ChEBI" id="CHEBI:456216"/>
        <dbReference type="EC" id="7.1.2.1"/>
    </reaction>
</comment>
<dbReference type="SUPFAM" id="SSF81660">
    <property type="entry name" value="Metal cation-transporting ATPase, ATP-binding domain N"/>
    <property type="match status" value="1"/>
</dbReference>
<dbReference type="GO" id="GO:0005524">
    <property type="term" value="F:ATP binding"/>
    <property type="evidence" value="ECO:0007669"/>
    <property type="project" value="UniProtKB-UniRule"/>
</dbReference>
<keyword evidence="9 13" id="KW-0460">Magnesium</keyword>
<comment type="caution">
    <text evidence="16">The sequence shown here is derived from an EMBL/GenBank/DDBJ whole genome shotgun (WGS) entry which is preliminary data.</text>
</comment>
<evidence type="ECO:0000256" key="3">
    <source>
        <dbReference type="ARBA" id="ARBA00008804"/>
    </source>
</evidence>
<dbReference type="InterPro" id="IPR023298">
    <property type="entry name" value="ATPase_P-typ_TM_dom_sf"/>
</dbReference>
<comment type="function">
    <text evidence="1">The plasma membrane ATPase of plants and fungi is a hydrogen ion pump. The proton gradient it generates drives the active transport of nutrients by H(+)-symport. The resulting external acidification and/or internal alkinization may mediate growth responses.</text>
</comment>
<evidence type="ECO:0000313" key="17">
    <source>
        <dbReference type="Proteomes" id="UP001212841"/>
    </source>
</evidence>
<name>A0AAD5SH02_9FUNG</name>
<proteinExistence type="inferred from homology"/>
<feature type="transmembrane region" description="Helical" evidence="13">
    <location>
        <begin position="62"/>
        <end position="84"/>
    </location>
</feature>
<dbReference type="GO" id="GO:0005886">
    <property type="term" value="C:plasma membrane"/>
    <property type="evidence" value="ECO:0007669"/>
    <property type="project" value="UniProtKB-SubCell"/>
</dbReference>
<dbReference type="PRINTS" id="PR00119">
    <property type="entry name" value="CATATPASE"/>
</dbReference>
<feature type="transmembrane region" description="Helical" evidence="13">
    <location>
        <begin position="816"/>
        <end position="836"/>
    </location>
</feature>
<evidence type="ECO:0000256" key="1">
    <source>
        <dbReference type="ARBA" id="ARBA00003417"/>
    </source>
</evidence>
<dbReference type="Gene3D" id="3.40.1110.10">
    <property type="entry name" value="Calcium-transporting ATPase, cytoplasmic domain N"/>
    <property type="match status" value="1"/>
</dbReference>
<evidence type="ECO:0000256" key="8">
    <source>
        <dbReference type="ARBA" id="ARBA00022840"/>
    </source>
</evidence>
<dbReference type="SMART" id="SM00831">
    <property type="entry name" value="Cation_ATPase_N"/>
    <property type="match status" value="1"/>
</dbReference>
<dbReference type="InterPro" id="IPR059000">
    <property type="entry name" value="ATPase_P-type_domA"/>
</dbReference>
<evidence type="ECO:0000256" key="2">
    <source>
        <dbReference type="ARBA" id="ARBA00004141"/>
    </source>
</evidence>
<dbReference type="InterPro" id="IPR006534">
    <property type="entry name" value="P-type_ATPase_IIIA"/>
</dbReference>
<evidence type="ECO:0000256" key="12">
    <source>
        <dbReference type="ARBA" id="ARBA00023136"/>
    </source>
</evidence>
<dbReference type="GO" id="GO:0046872">
    <property type="term" value="F:metal ion binding"/>
    <property type="evidence" value="ECO:0007669"/>
    <property type="project" value="UniProtKB-KW"/>
</dbReference>
<dbReference type="InterPro" id="IPR044492">
    <property type="entry name" value="P_typ_ATPase_HD_dom"/>
</dbReference>
<dbReference type="Gene3D" id="1.20.1110.10">
    <property type="entry name" value="Calcium-transporting ATPase, transmembrane domain"/>
    <property type="match status" value="1"/>
</dbReference>
<dbReference type="AlphaFoldDB" id="A0AAD5SH02"/>
<dbReference type="FunFam" id="3.40.50.1000:FF:000211">
    <property type="entry name" value="Plasma membrane ATPase"/>
    <property type="match status" value="1"/>
</dbReference>
<reference evidence="16" key="1">
    <citation type="submission" date="2020-05" db="EMBL/GenBank/DDBJ databases">
        <title>Phylogenomic resolution of chytrid fungi.</title>
        <authorList>
            <person name="Stajich J.E."/>
            <person name="Amses K."/>
            <person name="Simmons R."/>
            <person name="Seto K."/>
            <person name="Myers J."/>
            <person name="Bonds A."/>
            <person name="Quandt C.A."/>
            <person name="Barry K."/>
            <person name="Liu P."/>
            <person name="Grigoriev I."/>
            <person name="Longcore J.E."/>
            <person name="James T.Y."/>
        </authorList>
    </citation>
    <scope>NUCLEOTIDE SEQUENCE</scope>
    <source>
        <strain evidence="16">JEL0318</strain>
    </source>
</reference>
<dbReference type="GO" id="GO:0016887">
    <property type="term" value="F:ATP hydrolysis activity"/>
    <property type="evidence" value="ECO:0007669"/>
    <property type="project" value="InterPro"/>
</dbReference>
<keyword evidence="12 13" id="KW-0472">Membrane</keyword>
<gene>
    <name evidence="16" type="ORF">HK097_011010</name>
</gene>
<dbReference type="InterPro" id="IPR018303">
    <property type="entry name" value="ATPase_P-typ_P_site"/>
</dbReference>
<dbReference type="Pfam" id="PF00122">
    <property type="entry name" value="E1-E2_ATPase"/>
    <property type="match status" value="1"/>
</dbReference>
<sequence length="965" mass="105303">MTTEHRRNDSHVDIADELDPALEALIKTDPQKGLTDAEVQERLARFGKNEIQEHKTNPLLKFLSYFGGAISLLLEIACVVSIIVEDWIDFGILLAVLITNACIGYFEEAKAENALDALKNTLALKCKAYRNGRLVEVDAPLLVPGDIIALRLGDIIPADCRLLGLSVTHEPTEAPLTIDQSALTGESLPVQKGKDAVAYSSSIIKQGQMLGVVTKTGIHTFIGRAANLINVTTDAGHFQKIINNIGNFLVVITIAMVVIILLVYCVGPKKMRFIDALKIVVVLTIAAIPVGLPTVMSVTMAVGAKQLAARQVIIKRLTAIEELASVSVLCSDKTGTLTLNELTFDKPYLANKGATPEDFRGTGEPYTDEDLLLVAFFASEPGAQDAIELAVRHAAEEKVTILRNRPDKTHHAVPGFHITGFIPFDPITKYTEATVRNTNTGEQFRCIKGAPHVIAHMCGGHDDAENAVLELAKRGLRALGVARTTDPEMKHFELVGMISLLDPPRPDSAHTIKECQKLGVDVKMITGDQVTIAKEVAKRLGLNRNILAAPKLADETVDEATLTERVEKCDGFGQVVPEHKYRVVELLQKKGYLVGMTGDGVNDAPALKKANVGIAVHGCTDAARSAADIVLLAPGLSTIVDGVMTSRAIFQRMRSYAVYRITSTIHFLLFFFISILAFDFVLPDRLVILIAVLNDAATLVISVDNAKISGRPDKWRLGQLLTLSAVLGFLLMCISFAHYFTAKYAFGLDHATVQTIMYLQISSCPHFVIFSTRVPGFFWESVPSWIFIAAVGGTQVFAMFMSIYGVDFFEAVPIGWGWGVSVLAISTISFMVLDLVKVAITRVWSFELTAMLWPSPARRAKLHDRKAKRIVHERVAQNVEKMRKVVKMQSAVNSFKDGLDKIENGGVVGHEHHLRVNGSGNGNGHGGHGRESDFSIGSRKGSDQSGDLNRFRSDDPLYRPSLGSH</sequence>
<dbReference type="InterPro" id="IPR036412">
    <property type="entry name" value="HAD-like_sf"/>
</dbReference>
<evidence type="ECO:0000313" key="16">
    <source>
        <dbReference type="EMBL" id="KAJ3055279.1"/>
    </source>
</evidence>
<feature type="transmembrane region" description="Helical" evidence="13">
    <location>
        <begin position="248"/>
        <end position="267"/>
    </location>
</feature>
<dbReference type="GO" id="GO:0008553">
    <property type="term" value="F:P-type proton-exporting transporter activity"/>
    <property type="evidence" value="ECO:0007669"/>
    <property type="project" value="UniProtKB-UniRule"/>
</dbReference>
<dbReference type="PROSITE" id="PS00154">
    <property type="entry name" value="ATPASE_E1_E2"/>
    <property type="match status" value="1"/>
</dbReference>
<dbReference type="SFLD" id="SFLDG00002">
    <property type="entry name" value="C1.7:_P-type_atpase_like"/>
    <property type="match status" value="1"/>
</dbReference>
<keyword evidence="6" id="KW-0479">Metal-binding</keyword>
<accession>A0AAD5SH02</accession>
<dbReference type="Pfam" id="PF00690">
    <property type="entry name" value="Cation_ATPase_N"/>
    <property type="match status" value="1"/>
</dbReference>
<evidence type="ECO:0000256" key="9">
    <source>
        <dbReference type="ARBA" id="ARBA00022842"/>
    </source>
</evidence>
<evidence type="ECO:0000256" key="11">
    <source>
        <dbReference type="ARBA" id="ARBA00022989"/>
    </source>
</evidence>
<evidence type="ECO:0000256" key="14">
    <source>
        <dbReference type="SAM" id="MobiDB-lite"/>
    </source>
</evidence>
<dbReference type="InterPro" id="IPR008250">
    <property type="entry name" value="ATPase_P-typ_transduc_dom_A_sf"/>
</dbReference>
<dbReference type="NCBIfam" id="TIGR01647">
    <property type="entry name" value="ATPase-IIIA_H"/>
    <property type="match status" value="1"/>
</dbReference>
<keyword evidence="7 13" id="KW-0547">Nucleotide-binding</keyword>
<dbReference type="SUPFAM" id="SSF81653">
    <property type="entry name" value="Calcium ATPase, transduction domain A"/>
    <property type="match status" value="1"/>
</dbReference>
<comment type="similarity">
    <text evidence="3 13">Belongs to the cation transport ATPase (P-type) (TC 3.A.3) family. Type IIIA subfamily.</text>
</comment>
<evidence type="ECO:0000256" key="5">
    <source>
        <dbReference type="ARBA" id="ARBA00022692"/>
    </source>
</evidence>
<dbReference type="Pfam" id="PF00702">
    <property type="entry name" value="Hydrolase"/>
    <property type="match status" value="1"/>
</dbReference>
<evidence type="ECO:0000259" key="15">
    <source>
        <dbReference type="SMART" id="SM00831"/>
    </source>
</evidence>
<dbReference type="Proteomes" id="UP001212841">
    <property type="component" value="Unassembled WGS sequence"/>
</dbReference>
<evidence type="ECO:0000256" key="13">
    <source>
        <dbReference type="RuleBase" id="RU362083"/>
    </source>
</evidence>
<evidence type="ECO:0000256" key="4">
    <source>
        <dbReference type="ARBA" id="ARBA00022553"/>
    </source>
</evidence>
<feature type="transmembrane region" description="Helical" evidence="13">
    <location>
        <begin position="657"/>
        <end position="680"/>
    </location>
</feature>
<keyword evidence="8 13" id="KW-0067">ATP-binding</keyword>
<organism evidence="16 17">
    <name type="scientific">Rhizophlyctis rosea</name>
    <dbReference type="NCBI Taxonomy" id="64517"/>
    <lineage>
        <taxon>Eukaryota</taxon>
        <taxon>Fungi</taxon>
        <taxon>Fungi incertae sedis</taxon>
        <taxon>Chytridiomycota</taxon>
        <taxon>Chytridiomycota incertae sedis</taxon>
        <taxon>Chytridiomycetes</taxon>
        <taxon>Rhizophlyctidales</taxon>
        <taxon>Rhizophlyctidaceae</taxon>
        <taxon>Rhizophlyctis</taxon>
    </lineage>
</organism>
<evidence type="ECO:0000256" key="6">
    <source>
        <dbReference type="ARBA" id="ARBA00022723"/>
    </source>
</evidence>
<dbReference type="PRINTS" id="PR00120">
    <property type="entry name" value="HATPASE"/>
</dbReference>
<dbReference type="FunFam" id="2.70.150.10:FF:000042">
    <property type="entry name" value="Plasma membrane ATPase"/>
    <property type="match status" value="1"/>
</dbReference>
<feature type="transmembrane region" description="Helical" evidence="13">
    <location>
        <begin position="90"/>
        <end position="106"/>
    </location>
</feature>
<feature type="transmembrane region" description="Helical" evidence="13">
    <location>
        <begin position="279"/>
        <end position="302"/>
    </location>
</feature>
<dbReference type="Gene3D" id="2.70.150.10">
    <property type="entry name" value="Calcium-transporting ATPase, cytoplasmic transduction domain A"/>
    <property type="match status" value="1"/>
</dbReference>
<dbReference type="SUPFAM" id="SSF56784">
    <property type="entry name" value="HAD-like"/>
    <property type="match status" value="1"/>
</dbReference>
<dbReference type="NCBIfam" id="TIGR01494">
    <property type="entry name" value="ATPase_P-type"/>
    <property type="match status" value="2"/>
</dbReference>
<dbReference type="PANTHER" id="PTHR42861">
    <property type="entry name" value="CALCIUM-TRANSPORTING ATPASE"/>
    <property type="match status" value="1"/>
</dbReference>
<dbReference type="EMBL" id="JADGJD010000087">
    <property type="protein sequence ID" value="KAJ3055279.1"/>
    <property type="molecule type" value="Genomic_DNA"/>
</dbReference>
<keyword evidence="5 13" id="KW-0812">Transmembrane</keyword>
<dbReference type="InterPro" id="IPR023299">
    <property type="entry name" value="ATPase_P-typ_cyto_dom_N"/>
</dbReference>
<keyword evidence="13" id="KW-0375">Hydrogen ion transport</keyword>
<keyword evidence="11 13" id="KW-1133">Transmembrane helix</keyword>
<dbReference type="InterPro" id="IPR001757">
    <property type="entry name" value="P_typ_ATPase"/>
</dbReference>
<evidence type="ECO:0000256" key="10">
    <source>
        <dbReference type="ARBA" id="ARBA00022967"/>
    </source>
</evidence>
<dbReference type="InterPro" id="IPR023214">
    <property type="entry name" value="HAD_sf"/>
</dbReference>
<feature type="transmembrane region" description="Helical" evidence="13">
    <location>
        <begin position="782"/>
        <end position="804"/>
    </location>
</feature>
<dbReference type="SUPFAM" id="SSF81665">
    <property type="entry name" value="Calcium ATPase, transmembrane domain M"/>
    <property type="match status" value="1"/>
</dbReference>
<dbReference type="SFLD" id="SFLDS00003">
    <property type="entry name" value="Haloacid_Dehalogenase"/>
    <property type="match status" value="1"/>
</dbReference>
<keyword evidence="10 13" id="KW-1278">Translocase</keyword>
<feature type="region of interest" description="Disordered" evidence="14">
    <location>
        <begin position="912"/>
        <end position="965"/>
    </location>
</feature>
<protein>
    <recommendedName>
        <fullName evidence="13">Plasma membrane ATPase</fullName>
        <ecNumber evidence="13">7.1.2.1</ecNumber>
    </recommendedName>
</protein>
<dbReference type="EC" id="7.1.2.1" evidence="13"/>
<dbReference type="SFLD" id="SFLDF00027">
    <property type="entry name" value="p-type_atpase"/>
    <property type="match status" value="1"/>
</dbReference>
<dbReference type="Gene3D" id="3.40.50.1000">
    <property type="entry name" value="HAD superfamily/HAD-like"/>
    <property type="match status" value="1"/>
</dbReference>
<keyword evidence="17" id="KW-1185">Reference proteome</keyword>